<evidence type="ECO:0000313" key="2">
    <source>
        <dbReference type="Proteomes" id="UP000051861"/>
    </source>
</evidence>
<dbReference type="EMBL" id="LIZX01000248">
    <property type="protein sequence ID" value="KPJ63026.1"/>
    <property type="molecule type" value="Genomic_DNA"/>
</dbReference>
<dbReference type="PANTHER" id="PTHR37029">
    <property type="entry name" value="SSR1768 PROTEIN"/>
    <property type="match status" value="1"/>
</dbReference>
<sequence length="71" mass="8030">MNKKPLVNYDSKSDILYIVAKKGKEEEFVEVVPGINVELDDRGQVIGIEILNASKCLKPIAKPLYKHMQMV</sequence>
<dbReference type="InterPro" id="IPR019270">
    <property type="entry name" value="DUF2283"/>
</dbReference>
<evidence type="ECO:0000313" key="1">
    <source>
        <dbReference type="EMBL" id="KPJ63026.1"/>
    </source>
</evidence>
<evidence type="ECO:0008006" key="3">
    <source>
        <dbReference type="Google" id="ProtNLM"/>
    </source>
</evidence>
<proteinExistence type="predicted"/>
<dbReference type="PATRIC" id="fig|1703775.3.peg.2633"/>
<reference evidence="1 2" key="1">
    <citation type="journal article" date="2015" name="Microbiome">
        <title>Genomic resolution of linkages in carbon, nitrogen, and sulfur cycling among widespread estuary sediment bacteria.</title>
        <authorList>
            <person name="Baker B.J."/>
            <person name="Lazar C.S."/>
            <person name="Teske A.P."/>
            <person name="Dick G.J."/>
        </authorList>
    </citation>
    <scope>NUCLEOTIDE SEQUENCE [LARGE SCALE GENOMIC DNA]</scope>
    <source>
        <strain evidence="1">DG_54_3</strain>
    </source>
</reference>
<name>A0A0S7XKL9_UNCSA</name>
<dbReference type="Pfam" id="PF10049">
    <property type="entry name" value="DUF2283"/>
    <property type="match status" value="1"/>
</dbReference>
<gene>
    <name evidence="1" type="ORF">AMJ44_14870</name>
</gene>
<dbReference type="PANTHER" id="PTHR37029:SF1">
    <property type="entry name" value="SSR1768 PROTEIN"/>
    <property type="match status" value="1"/>
</dbReference>
<dbReference type="AlphaFoldDB" id="A0A0S7XKL9"/>
<protein>
    <recommendedName>
        <fullName evidence="3">DUF2283 domain-containing protein</fullName>
    </recommendedName>
</protein>
<comment type="caution">
    <text evidence="1">The sequence shown here is derived from an EMBL/GenBank/DDBJ whole genome shotgun (WGS) entry which is preliminary data.</text>
</comment>
<accession>A0A0S7XKL9</accession>
<dbReference type="Proteomes" id="UP000051861">
    <property type="component" value="Unassembled WGS sequence"/>
</dbReference>
<organism evidence="1 2">
    <name type="scientific">candidate division WOR-1 bacterium DG_54_3</name>
    <dbReference type="NCBI Taxonomy" id="1703775"/>
    <lineage>
        <taxon>Bacteria</taxon>
        <taxon>Bacillati</taxon>
        <taxon>Saganbacteria</taxon>
    </lineage>
</organism>